<dbReference type="EMBL" id="BFAG01000001">
    <property type="protein sequence ID" value="GBF03874.1"/>
    <property type="molecule type" value="Genomic_DNA"/>
</dbReference>
<comment type="caution">
    <text evidence="1">The sequence shown here is derived from an EMBL/GenBank/DDBJ whole genome shotgun (WGS) entry which is preliminary data.</text>
</comment>
<gene>
    <name evidence="1" type="ORF">DAERI_010046</name>
</gene>
<organism evidence="1 2">
    <name type="scientific">Deinococcus aerius</name>
    <dbReference type="NCBI Taxonomy" id="200253"/>
    <lineage>
        <taxon>Bacteria</taxon>
        <taxon>Thermotogati</taxon>
        <taxon>Deinococcota</taxon>
        <taxon>Deinococci</taxon>
        <taxon>Deinococcales</taxon>
        <taxon>Deinococcaceae</taxon>
        <taxon>Deinococcus</taxon>
    </lineage>
</organism>
<evidence type="ECO:0000313" key="2">
    <source>
        <dbReference type="Proteomes" id="UP000236569"/>
    </source>
</evidence>
<protein>
    <submittedName>
        <fullName evidence="1">Uncharacterized protein</fullName>
    </submittedName>
</protein>
<evidence type="ECO:0000313" key="1">
    <source>
        <dbReference type="EMBL" id="GBF03874.1"/>
    </source>
</evidence>
<accession>A0A2I9CR02</accession>
<dbReference type="AlphaFoldDB" id="A0A2I9CR02"/>
<reference evidence="2" key="1">
    <citation type="submission" date="2018-01" db="EMBL/GenBank/DDBJ databases">
        <title>Draft Genome Sequence of the Radioresistant Bacterium Deinococcus aerius TR0125, Isolated from the Higher Atmosphere above Japan.</title>
        <authorList>
            <person name="Satoh K."/>
            <person name="Arai H."/>
            <person name="Sanzen T."/>
            <person name="Kawaguchi Y."/>
            <person name="Hayashi H."/>
            <person name="Yokobori S."/>
            <person name="Yamagishi A."/>
            <person name="Oono Y."/>
            <person name="Narumi I."/>
        </authorList>
    </citation>
    <scope>NUCLEOTIDE SEQUENCE [LARGE SCALE GENOMIC DNA]</scope>
    <source>
        <strain evidence="2">TR0125</strain>
    </source>
</reference>
<dbReference type="RefSeq" id="WP_133161930.1">
    <property type="nucleotide sequence ID" value="NZ_BFAG01000001.1"/>
</dbReference>
<keyword evidence="2" id="KW-1185">Reference proteome</keyword>
<proteinExistence type="predicted"/>
<dbReference type="Proteomes" id="UP000236569">
    <property type="component" value="Unassembled WGS sequence"/>
</dbReference>
<sequence>MVVQFPRVKRGELLPLVTVPVPVRLLPVEAPALETRVLARVIIDGVTCTVIGRASDLPATLEWLDDLEGKRSIL</sequence>
<name>A0A2I9CR02_9DEIO</name>